<gene>
    <name evidence="19" type="ORF">B0A48_04301</name>
</gene>
<dbReference type="InterPro" id="IPR003595">
    <property type="entry name" value="Tyr_Pase_cat"/>
</dbReference>
<evidence type="ECO:0000256" key="8">
    <source>
        <dbReference type="ARBA" id="ARBA00022776"/>
    </source>
</evidence>
<feature type="compositionally biased region" description="Basic and acidic residues" evidence="15">
    <location>
        <begin position="1508"/>
        <end position="1523"/>
    </location>
</feature>
<proteinExistence type="inferred from homology"/>
<feature type="compositionally biased region" description="Low complexity" evidence="15">
    <location>
        <begin position="628"/>
        <end position="640"/>
    </location>
</feature>
<dbReference type="InterPro" id="IPR059095">
    <property type="entry name" value="Znf_C2H2_17_2nd"/>
</dbReference>
<keyword evidence="14" id="KW-0862">Zinc</keyword>
<keyword evidence="9" id="KW-0378">Hydrolase</keyword>
<dbReference type="InterPro" id="IPR029021">
    <property type="entry name" value="Prot-tyrosine_phosphatase-like"/>
</dbReference>
<dbReference type="InterPro" id="IPR059009">
    <property type="entry name" value="Znf_C2H2_17_1st"/>
</dbReference>
<feature type="region of interest" description="Disordered" evidence="15">
    <location>
        <begin position="1490"/>
        <end position="1523"/>
    </location>
</feature>
<evidence type="ECO:0000256" key="1">
    <source>
        <dbReference type="ARBA" id="ARBA00004123"/>
    </source>
</evidence>
<feature type="compositionally biased region" description="Low complexity" evidence="15">
    <location>
        <begin position="1179"/>
        <end position="1192"/>
    </location>
</feature>
<dbReference type="Gene3D" id="3.90.190.10">
    <property type="entry name" value="Protein tyrosine phosphatase superfamily"/>
    <property type="match status" value="2"/>
</dbReference>
<evidence type="ECO:0000256" key="3">
    <source>
        <dbReference type="ARBA" id="ARBA00007315"/>
    </source>
</evidence>
<dbReference type="SMART" id="SM00355">
    <property type="entry name" value="ZnF_C2H2"/>
    <property type="match status" value="3"/>
</dbReference>
<dbReference type="GO" id="GO:0005730">
    <property type="term" value="C:nucleolus"/>
    <property type="evidence" value="ECO:0007669"/>
    <property type="project" value="UniProtKB-ARBA"/>
</dbReference>
<dbReference type="EC" id="3.1.3.48" evidence="4"/>
<dbReference type="OrthoDB" id="5305647at2759"/>
<evidence type="ECO:0000259" key="17">
    <source>
        <dbReference type="PROSITE" id="PS50056"/>
    </source>
</evidence>
<dbReference type="GO" id="GO:0005737">
    <property type="term" value="C:cytoplasm"/>
    <property type="evidence" value="ECO:0007669"/>
    <property type="project" value="UniProtKB-SubCell"/>
</dbReference>
<evidence type="ECO:0000259" key="16">
    <source>
        <dbReference type="PROSITE" id="PS50054"/>
    </source>
</evidence>
<keyword evidence="14" id="KW-0479">Metal-binding</keyword>
<evidence type="ECO:0000259" key="18">
    <source>
        <dbReference type="PROSITE" id="PS50157"/>
    </source>
</evidence>
<dbReference type="Pfam" id="PF14671">
    <property type="entry name" value="DSPn"/>
    <property type="match status" value="1"/>
</dbReference>
<dbReference type="Gene3D" id="3.30.160.60">
    <property type="entry name" value="Classic Zinc Finger"/>
    <property type="match status" value="2"/>
</dbReference>
<dbReference type="PANTHER" id="PTHR23339">
    <property type="entry name" value="TYROSINE SPECIFIC PROTEIN PHOSPHATASE AND DUAL SPECIFICITY PROTEIN PHOSPHATASE"/>
    <property type="match status" value="1"/>
</dbReference>
<dbReference type="Pfam" id="PF26177">
    <property type="entry name" value="zf_C2H2_17_1st"/>
    <property type="match status" value="1"/>
</dbReference>
<feature type="region of interest" description="Disordered" evidence="15">
    <location>
        <begin position="615"/>
        <end position="659"/>
    </location>
</feature>
<dbReference type="SMART" id="SM00404">
    <property type="entry name" value="PTPc_motif"/>
    <property type="match status" value="1"/>
</dbReference>
<keyword evidence="6" id="KW-0597">Phosphoprotein</keyword>
<evidence type="ECO:0000256" key="5">
    <source>
        <dbReference type="ARBA" id="ARBA00022490"/>
    </source>
</evidence>
<dbReference type="EMBL" id="NAJO01000009">
    <property type="protein sequence ID" value="OQO09946.1"/>
    <property type="molecule type" value="Genomic_DNA"/>
</dbReference>
<keyword evidence="14" id="KW-0863">Zinc-finger</keyword>
<evidence type="ECO:0000313" key="20">
    <source>
        <dbReference type="Proteomes" id="UP000192596"/>
    </source>
</evidence>
<dbReference type="GO" id="GO:0008270">
    <property type="term" value="F:zinc ion binding"/>
    <property type="evidence" value="ECO:0007669"/>
    <property type="project" value="UniProtKB-KW"/>
</dbReference>
<sequence>MPHAGRLSAASEAASNLTSYGQVIEYIAGEPQQASVASDPIPDLSPLRATYKRPQHPRSDASILHYEDRLYLASYTHAPDESTPFPYPASKQSRSPSKRSARAQIGPQGVPQVGPPPIYFTIDRTLLYNAFHADFGPLRIGHLYRFAVQLHEVLGKQDSDNRPVVFWSNADSRSRANAACILATYMVLIQSWPPHLALAPIAQMDPPCMPFRDAGYSQADYSLTIQDVVYGVWKAREEGLVGLKEFCLEEYERFERVDQGDFNWITPSFLAFASPQHQPVHVIKPSDPLYNELPTTLNAVHKDKNLPGPFKNVLEHFVERGIGLVVRLNSELYSPSYFTALGIKHLDMIFDDGTCPPLSLVRKFVNLAHGMIERKKGIAVHCKAGLGRTGCLIGAYLIYRHGFTANEMIAFMRFMRPGMVVGPQQHWLHLNQGTFREWWYEDTMREKIMASVQPATPHRASQSARRMASNGQTFTPPNADRQHASPRRAALGEITNNEHTTTAPPPYTSSDDMKSGLGVADENLPAPTPGQPRKTSKLYSTRKIMAENKPFDHRPDSEVITMQRSTIGVDAGESESEYALRMLGRKASHSVSPVSRSGKRRAISCTTTTTTTTKWNGLTDTSDEENRPAAADDLDLPMADRISSPIRPKTPNVRSGSGVGTLSIGQRAASFRIHAAHDGLSCSMIDSPARASSLSVCDSEVLSADHDSDRSLLSSFTKTSSSSSSSTAPSLYAATKLLALVNGFRKRVKAHSQLESGTAIASEFERQAFKQIDRYLGKEPRGIKVKARDSVVDEGLVRKRIDELLLELDSPVKYHKLSLKEVARNNTKFLDRSADFTIDLTPLKDLQHLEVVVKELLDTLHRIAPPHPSASAFPASKSTADPTLDFTYIANLEHLLLCLQQQLFCLLIELCAALLRKHIAECQKDHDRYCKEWFFEYPDVRHPLSTTWPWNIKPSLVVLWGVCWMFWADYHFDSNMNLIETATGRIAASRDQAAQYMQLMLQNNYLVNPNFGFRQDPAAPATLAASMSRMPQPPSGTQPPSHSRQLRGSHQTRQATGPPQILGVANTNITYTAQPTPTSQPGWWPENQGLTLGQHQPAQTDLYNAYGTQQADTAAWPSSHGTAGVWSPHQQGAQPAQNATGLENSGFRSSPLNQRGQVPTIAVITEFPNSPYSLQQQGSHPSSSTSYHASSPFLQPQDQYLTPQRAHRHSVGMEPPMEQQDATASQFRELEAFGGTMNGNHAPQPINAQRSPSRSPGPELSRKRSFTQMQQQDMQQQDMPVELPYGQPHAQHLEQQHEQLEQPAYEQERELSQSADDGTRAKTIKRPTPPMTADHKYYCNHSDECVGQTFDRKCEWSKHMDKHDRPYTCPQPQCAKLQGFTYSGGLLRHEREVHGKHGGPREQLRCHIAGCKRTTGKGFTRKENLNEHLRRVHSVTSPDAAAQLRQTASDALPGAEAGDPTAGGRYSDGASIDDQLTAESPAYPIISTKRRRQDITSPTSVTSDVESELARLRQENQDKDERIQRVEQEYASTQERLRNMEEMLARLTSGQLATQVLESAKQE</sequence>
<dbReference type="GO" id="GO:0007096">
    <property type="term" value="P:regulation of exit from mitosis"/>
    <property type="evidence" value="ECO:0007669"/>
    <property type="project" value="UniProtKB-ARBA"/>
</dbReference>
<dbReference type="GO" id="GO:0032954">
    <property type="term" value="P:regulation of cytokinetic process"/>
    <property type="evidence" value="ECO:0007669"/>
    <property type="project" value="UniProtKB-ARBA"/>
</dbReference>
<evidence type="ECO:0000256" key="12">
    <source>
        <dbReference type="ARBA" id="ARBA00023254"/>
    </source>
</evidence>
<dbReference type="GO" id="GO:0051321">
    <property type="term" value="P:meiotic cell cycle"/>
    <property type="evidence" value="ECO:0007669"/>
    <property type="project" value="UniProtKB-KW"/>
</dbReference>
<feature type="compositionally biased region" description="Polar residues" evidence="15">
    <location>
        <begin position="1495"/>
        <end position="1504"/>
    </location>
</feature>
<feature type="region of interest" description="Disordered" evidence="15">
    <location>
        <begin position="1451"/>
        <end position="1473"/>
    </location>
</feature>
<dbReference type="InterPro" id="IPR020422">
    <property type="entry name" value="TYR_PHOSPHATASE_DUAL_dom"/>
</dbReference>
<dbReference type="InterPro" id="IPR016130">
    <property type="entry name" value="Tyr_Pase_AS"/>
</dbReference>
<evidence type="ECO:0000256" key="2">
    <source>
        <dbReference type="ARBA" id="ARBA00004496"/>
    </source>
</evidence>
<dbReference type="GO" id="GO:0004725">
    <property type="term" value="F:protein tyrosine phosphatase activity"/>
    <property type="evidence" value="ECO:0007669"/>
    <property type="project" value="UniProtKB-EC"/>
</dbReference>
<dbReference type="STRING" id="1507870.A0A1V8TEZ0"/>
<feature type="compositionally biased region" description="Polar residues" evidence="15">
    <location>
        <begin position="1238"/>
        <end position="1254"/>
    </location>
</feature>
<dbReference type="Pfam" id="PF26176">
    <property type="entry name" value="zf_C2H2_17_2"/>
    <property type="match status" value="1"/>
</dbReference>
<evidence type="ECO:0000256" key="4">
    <source>
        <dbReference type="ARBA" id="ARBA00013064"/>
    </source>
</evidence>
<dbReference type="PROSITE" id="PS00383">
    <property type="entry name" value="TYR_PHOSPHATASE_1"/>
    <property type="match status" value="1"/>
</dbReference>
<accession>A0A1V8TEZ0</accession>
<dbReference type="InterPro" id="IPR000340">
    <property type="entry name" value="Dual-sp_phosphatase_cat-dom"/>
</dbReference>
<reference evidence="20" key="1">
    <citation type="submission" date="2017-03" db="EMBL/GenBank/DDBJ databases">
        <title>Genomes of endolithic fungi from Antarctica.</title>
        <authorList>
            <person name="Coleine C."/>
            <person name="Masonjones S."/>
            <person name="Stajich J.E."/>
        </authorList>
    </citation>
    <scope>NUCLEOTIDE SEQUENCE [LARGE SCALE GENOMIC DNA]</scope>
    <source>
        <strain evidence="20">CCFEE 5527</strain>
    </source>
</reference>
<keyword evidence="20" id="KW-1185">Reference proteome</keyword>
<dbReference type="SUPFAM" id="SSF52799">
    <property type="entry name" value="(Phosphotyrosine protein) phosphatases II"/>
    <property type="match status" value="2"/>
</dbReference>
<dbReference type="InterPro" id="IPR000387">
    <property type="entry name" value="Tyr_Pase_dom"/>
</dbReference>
<keyword evidence="5" id="KW-0963">Cytoplasm</keyword>
<protein>
    <recommendedName>
        <fullName evidence="4">protein-tyrosine-phosphatase</fullName>
        <ecNumber evidence="4">3.1.3.48</ecNumber>
    </recommendedName>
</protein>
<dbReference type="SMART" id="SM00195">
    <property type="entry name" value="DSPc"/>
    <property type="match status" value="1"/>
</dbReference>
<dbReference type="PROSITE" id="PS50056">
    <property type="entry name" value="TYR_PHOSPHATASE_2"/>
    <property type="match status" value="1"/>
</dbReference>
<keyword evidence="10" id="KW-0904">Protein phosphatase</keyword>
<feature type="region of interest" description="Disordered" evidence="15">
    <location>
        <begin position="82"/>
        <end position="108"/>
    </location>
</feature>
<dbReference type="InterPro" id="IPR013087">
    <property type="entry name" value="Znf_C2H2_type"/>
</dbReference>
<keyword evidence="7" id="KW-0132">Cell division</keyword>
<comment type="subcellular location">
    <subcellularLocation>
        <location evidence="2">Cytoplasm</location>
    </subcellularLocation>
    <subcellularLocation>
        <location evidence="1">Nucleus</location>
    </subcellularLocation>
</comment>
<feature type="region of interest" description="Disordered" evidence="15">
    <location>
        <begin position="451"/>
        <end position="538"/>
    </location>
</feature>
<comment type="caution">
    <text evidence="19">The sequence shown here is derived from an EMBL/GenBank/DDBJ whole genome shotgun (WGS) entry which is preliminary data.</text>
</comment>
<feature type="domain" description="Tyrosine specific protein phosphatases" evidence="17">
    <location>
        <begin position="362"/>
        <end position="427"/>
    </location>
</feature>
<feature type="compositionally biased region" description="Polar residues" evidence="15">
    <location>
        <begin position="1038"/>
        <end position="1057"/>
    </location>
</feature>
<name>A0A1V8TEZ0_9PEZI</name>
<feature type="domain" description="C2H2-type" evidence="18">
    <location>
        <begin position="1409"/>
        <end position="1438"/>
    </location>
</feature>
<dbReference type="Proteomes" id="UP000192596">
    <property type="component" value="Unassembled WGS sequence"/>
</dbReference>
<evidence type="ECO:0000313" key="19">
    <source>
        <dbReference type="EMBL" id="OQO09946.1"/>
    </source>
</evidence>
<evidence type="ECO:0000256" key="10">
    <source>
        <dbReference type="ARBA" id="ARBA00022912"/>
    </source>
</evidence>
<dbReference type="GO" id="GO:0033554">
    <property type="term" value="P:cellular response to stress"/>
    <property type="evidence" value="ECO:0007669"/>
    <property type="project" value="UniProtKB-ARBA"/>
</dbReference>
<comment type="similarity">
    <text evidence="3">Belongs to the protein-tyrosine phosphatase family. Non-receptor class CDC14 subfamily.</text>
</comment>
<feature type="region of interest" description="Disordered" evidence="15">
    <location>
        <begin position="1302"/>
        <end position="1329"/>
    </location>
</feature>
<feature type="region of interest" description="Disordered" evidence="15">
    <location>
        <begin position="1114"/>
        <end position="1154"/>
    </location>
</feature>
<evidence type="ECO:0000256" key="11">
    <source>
        <dbReference type="ARBA" id="ARBA00023242"/>
    </source>
</evidence>
<dbReference type="CDD" id="cd17657">
    <property type="entry name" value="CDC14_N"/>
    <property type="match status" value="1"/>
</dbReference>
<dbReference type="FunFam" id="3.90.190.10:FF:000038">
    <property type="entry name" value="Tyrosine-protein phosphatase CDC14"/>
    <property type="match status" value="1"/>
</dbReference>
<feature type="region of interest" description="Disordered" evidence="15">
    <location>
        <begin position="1025"/>
        <end position="1061"/>
    </location>
</feature>
<organism evidence="19 20">
    <name type="scientific">Cryoendolithus antarcticus</name>
    <dbReference type="NCBI Taxonomy" id="1507870"/>
    <lineage>
        <taxon>Eukaryota</taxon>
        <taxon>Fungi</taxon>
        <taxon>Dikarya</taxon>
        <taxon>Ascomycota</taxon>
        <taxon>Pezizomycotina</taxon>
        <taxon>Dothideomycetes</taxon>
        <taxon>Dothideomycetidae</taxon>
        <taxon>Cladosporiales</taxon>
        <taxon>Cladosporiaceae</taxon>
        <taxon>Cryoendolithus</taxon>
    </lineage>
</organism>
<feature type="region of interest" description="Disordered" evidence="15">
    <location>
        <begin position="1171"/>
        <end position="1276"/>
    </location>
</feature>
<dbReference type="PROSITE" id="PS50157">
    <property type="entry name" value="ZINC_FINGER_C2H2_2"/>
    <property type="match status" value="1"/>
</dbReference>
<feature type="compositionally biased region" description="Polar residues" evidence="15">
    <location>
        <begin position="1128"/>
        <end position="1154"/>
    </location>
</feature>
<evidence type="ECO:0000256" key="9">
    <source>
        <dbReference type="ARBA" id="ARBA00022801"/>
    </source>
</evidence>
<dbReference type="InterPro" id="IPR029260">
    <property type="entry name" value="DSPn"/>
</dbReference>
<feature type="compositionally biased region" description="Polar residues" evidence="15">
    <location>
        <begin position="1193"/>
        <end position="1202"/>
    </location>
</feature>
<dbReference type="GO" id="GO:0000278">
    <property type="term" value="P:mitotic cell cycle"/>
    <property type="evidence" value="ECO:0007669"/>
    <property type="project" value="UniProtKB-ARBA"/>
</dbReference>
<dbReference type="GO" id="GO:0005816">
    <property type="term" value="C:spindle pole body"/>
    <property type="evidence" value="ECO:0007669"/>
    <property type="project" value="UniProtKB-ARBA"/>
</dbReference>
<feature type="compositionally biased region" description="Polar residues" evidence="15">
    <location>
        <begin position="459"/>
        <end position="476"/>
    </location>
</feature>
<dbReference type="InterPro" id="IPR050561">
    <property type="entry name" value="PTP"/>
</dbReference>
<dbReference type="GO" id="GO:0051301">
    <property type="term" value="P:cell division"/>
    <property type="evidence" value="ECO:0007669"/>
    <property type="project" value="UniProtKB-KW"/>
</dbReference>
<evidence type="ECO:0000256" key="6">
    <source>
        <dbReference type="ARBA" id="ARBA00022553"/>
    </source>
</evidence>
<dbReference type="Pfam" id="PF00782">
    <property type="entry name" value="DSPc"/>
    <property type="match status" value="1"/>
</dbReference>
<feature type="compositionally biased region" description="Basic and acidic residues" evidence="15">
    <location>
        <begin position="1302"/>
        <end position="1311"/>
    </location>
</feature>
<keyword evidence="11" id="KW-0539">Nucleus</keyword>
<keyword evidence="8" id="KW-0498">Mitosis</keyword>
<dbReference type="InParanoid" id="A0A1V8TEZ0"/>
<evidence type="ECO:0000256" key="15">
    <source>
        <dbReference type="SAM" id="MobiDB-lite"/>
    </source>
</evidence>
<evidence type="ECO:0000256" key="7">
    <source>
        <dbReference type="ARBA" id="ARBA00022618"/>
    </source>
</evidence>
<evidence type="ECO:0000256" key="13">
    <source>
        <dbReference type="ARBA" id="ARBA00023306"/>
    </source>
</evidence>
<keyword evidence="13" id="KW-0131">Cell cycle</keyword>
<dbReference type="PROSITE" id="PS50054">
    <property type="entry name" value="TYR_PHOSPHATASE_DUAL"/>
    <property type="match status" value="1"/>
</dbReference>
<keyword evidence="12" id="KW-0469">Meiosis</keyword>
<feature type="domain" description="Tyrosine-protein phosphatase" evidence="16">
    <location>
        <begin position="289"/>
        <end position="441"/>
    </location>
</feature>
<evidence type="ECO:0000256" key="14">
    <source>
        <dbReference type="PROSITE-ProRule" id="PRU00042"/>
    </source>
</evidence>